<comment type="pathway">
    <text evidence="11">Amino-acid degradation; L-tryptophan degradation via kynurenine pathway; L-kynurenine from L-tryptophan: step 2/2.</text>
</comment>
<evidence type="ECO:0000256" key="7">
    <source>
        <dbReference type="ARBA" id="ARBA00022801"/>
    </source>
</evidence>
<dbReference type="InterPro" id="IPR007325">
    <property type="entry name" value="KFase/CYL"/>
</dbReference>
<evidence type="ECO:0000256" key="11">
    <source>
        <dbReference type="ARBA" id="ARBA00060547"/>
    </source>
</evidence>
<keyword evidence="13" id="KW-1185">Reference proteome</keyword>
<reference evidence="12 13" key="1">
    <citation type="journal article" date="2010" name="Stand. Genomic Sci.">
        <title>Complete genome sequence of Desulfarculus baarsii type strain (2st14).</title>
        <authorList>
            <person name="Sun H."/>
            <person name="Spring S."/>
            <person name="Lapidus A."/>
            <person name="Davenport K."/>
            <person name="Del Rio T.G."/>
            <person name="Tice H."/>
            <person name="Nolan M."/>
            <person name="Copeland A."/>
            <person name="Cheng J.F."/>
            <person name="Lucas S."/>
            <person name="Tapia R."/>
            <person name="Goodwin L."/>
            <person name="Pitluck S."/>
            <person name="Ivanova N."/>
            <person name="Pagani I."/>
            <person name="Mavromatis K."/>
            <person name="Ovchinnikova G."/>
            <person name="Pati A."/>
            <person name="Chen A."/>
            <person name="Palaniappan K."/>
            <person name="Hauser L."/>
            <person name="Chang Y.J."/>
            <person name="Jeffries C.D."/>
            <person name="Detter J.C."/>
            <person name="Han C."/>
            <person name="Rohde M."/>
            <person name="Brambilla E."/>
            <person name="Goker M."/>
            <person name="Woyke T."/>
            <person name="Bristow J."/>
            <person name="Eisen J.A."/>
            <person name="Markowitz V."/>
            <person name="Hugenholtz P."/>
            <person name="Kyrpides N.C."/>
            <person name="Klenk H.P."/>
            <person name="Land M."/>
        </authorList>
    </citation>
    <scope>NUCLEOTIDE SEQUENCE [LARGE SCALE GENOMIC DNA]</scope>
    <source>
        <strain evidence="13">ATCC 33931 / DSM 2075 / LMG 7858 / VKM B-1802 / 2st14</strain>
    </source>
</reference>
<comment type="cofactor">
    <cofactor evidence="1">
        <name>Zn(2+)</name>
        <dbReference type="ChEBI" id="CHEBI:29105"/>
    </cofactor>
</comment>
<comment type="subunit">
    <text evidence="3">Homodimer.</text>
</comment>
<evidence type="ECO:0000256" key="6">
    <source>
        <dbReference type="ARBA" id="ARBA00022723"/>
    </source>
</evidence>
<evidence type="ECO:0000256" key="5">
    <source>
        <dbReference type="ARBA" id="ARBA00014889"/>
    </source>
</evidence>
<evidence type="ECO:0000256" key="1">
    <source>
        <dbReference type="ARBA" id="ARBA00001947"/>
    </source>
</evidence>
<dbReference type="KEGG" id="dbr:Deba_1497"/>
<name>E1QH22_DESB2</name>
<dbReference type="HOGENOM" id="CLU_030671_3_1_7"/>
<dbReference type="PANTHER" id="PTHR31118:SF32">
    <property type="entry name" value="KYNURENINE FORMAMIDASE"/>
    <property type="match status" value="1"/>
</dbReference>
<dbReference type="Proteomes" id="UP000009047">
    <property type="component" value="Chromosome"/>
</dbReference>
<organism evidence="12 13">
    <name type="scientific">Desulfarculus baarsii (strain ATCC 33931 / DSM 2075 / LMG 7858 / VKM B-1802 / 2st14)</name>
    <dbReference type="NCBI Taxonomy" id="644282"/>
    <lineage>
        <taxon>Bacteria</taxon>
        <taxon>Pseudomonadati</taxon>
        <taxon>Thermodesulfobacteriota</taxon>
        <taxon>Desulfarculia</taxon>
        <taxon>Desulfarculales</taxon>
        <taxon>Desulfarculaceae</taxon>
        <taxon>Desulfarculus</taxon>
    </lineage>
</organism>
<dbReference type="PANTHER" id="PTHR31118">
    <property type="entry name" value="CYCLASE-LIKE PROTEIN 2"/>
    <property type="match status" value="1"/>
</dbReference>
<dbReference type="Gene3D" id="3.50.30.50">
    <property type="entry name" value="Putative cyclase"/>
    <property type="match status" value="1"/>
</dbReference>
<dbReference type="AlphaFoldDB" id="E1QH22"/>
<comment type="catalytic activity">
    <reaction evidence="10">
        <text>N-formyl-L-kynurenine + H2O = L-kynurenine + formate + H(+)</text>
        <dbReference type="Rhea" id="RHEA:13009"/>
        <dbReference type="ChEBI" id="CHEBI:15377"/>
        <dbReference type="ChEBI" id="CHEBI:15378"/>
        <dbReference type="ChEBI" id="CHEBI:15740"/>
        <dbReference type="ChEBI" id="CHEBI:57959"/>
        <dbReference type="ChEBI" id="CHEBI:58629"/>
        <dbReference type="EC" id="3.5.1.9"/>
    </reaction>
</comment>
<dbReference type="GO" id="GO:0019441">
    <property type="term" value="P:L-tryptophan catabolic process to kynurenine"/>
    <property type="evidence" value="ECO:0007669"/>
    <property type="project" value="InterPro"/>
</dbReference>
<dbReference type="RefSeq" id="WP_013258318.1">
    <property type="nucleotide sequence ID" value="NC_014365.1"/>
</dbReference>
<keyword evidence="7 12" id="KW-0378">Hydrolase</keyword>
<evidence type="ECO:0000256" key="2">
    <source>
        <dbReference type="ARBA" id="ARBA00002204"/>
    </source>
</evidence>
<comment type="function">
    <text evidence="2">Catalyzes the hydrolysis of N-formyl-L-kynurenine to L-kynurenine, the second step in the kynurenine pathway of tryptophan degradation.</text>
</comment>
<gene>
    <name evidence="12" type="ordered locus">Deba_1497</name>
</gene>
<evidence type="ECO:0000256" key="4">
    <source>
        <dbReference type="ARBA" id="ARBA00012930"/>
    </source>
</evidence>
<dbReference type="GO" id="GO:0004061">
    <property type="term" value="F:arylformamidase activity"/>
    <property type="evidence" value="ECO:0007669"/>
    <property type="project" value="UniProtKB-EC"/>
</dbReference>
<accession>E1QH22</accession>
<evidence type="ECO:0000256" key="9">
    <source>
        <dbReference type="ARBA" id="ARBA00023079"/>
    </source>
</evidence>
<dbReference type="eggNOG" id="COG1878">
    <property type="taxonomic scope" value="Bacteria"/>
</dbReference>
<evidence type="ECO:0000313" key="13">
    <source>
        <dbReference type="Proteomes" id="UP000009047"/>
    </source>
</evidence>
<dbReference type="FunFam" id="3.50.30.50:FF:000001">
    <property type="entry name" value="Kynurenine formamidase"/>
    <property type="match status" value="1"/>
</dbReference>
<sequence>MKYLDITLPLRPGMIAFPGDPVFAMEPVSSLAAGDACNLARLTMASHSGTHVDPPAHYLPGAPTVEALELERLIGPATVLDLRGGRRIDRASLQRAGFTGQKRVLLKTDNGPLLDAGVFRDDYACLELDGARFLVEAGVWLVGVDYLSVEDHADGGSPVHKLLLAAGVIIVECLRLGQAPAGDYELLCLPLLITGADGAPARVVLRRP</sequence>
<dbReference type="EMBL" id="CP002085">
    <property type="protein sequence ID" value="ADK84865.1"/>
    <property type="molecule type" value="Genomic_DNA"/>
</dbReference>
<dbReference type="STRING" id="644282.Deba_1497"/>
<keyword evidence="9" id="KW-0823">Tryptophan catabolism</keyword>
<proteinExistence type="predicted"/>
<evidence type="ECO:0000256" key="8">
    <source>
        <dbReference type="ARBA" id="ARBA00022833"/>
    </source>
</evidence>
<evidence type="ECO:0000256" key="10">
    <source>
        <dbReference type="ARBA" id="ARBA00048496"/>
    </source>
</evidence>
<keyword evidence="8" id="KW-0862">Zinc</keyword>
<dbReference type="SUPFAM" id="SSF102198">
    <property type="entry name" value="Putative cyclase"/>
    <property type="match status" value="1"/>
</dbReference>
<dbReference type="EC" id="3.5.1.9" evidence="4"/>
<evidence type="ECO:0000313" key="12">
    <source>
        <dbReference type="EMBL" id="ADK84865.1"/>
    </source>
</evidence>
<protein>
    <recommendedName>
        <fullName evidence="5">Kynurenine formamidase</fullName>
        <ecNumber evidence="4">3.5.1.9</ecNumber>
    </recommendedName>
</protein>
<dbReference type="Pfam" id="PF04199">
    <property type="entry name" value="Cyclase"/>
    <property type="match status" value="1"/>
</dbReference>
<dbReference type="InterPro" id="IPR037175">
    <property type="entry name" value="KFase_sf"/>
</dbReference>
<keyword evidence="6" id="KW-0479">Metal-binding</keyword>
<evidence type="ECO:0000256" key="3">
    <source>
        <dbReference type="ARBA" id="ARBA00011738"/>
    </source>
</evidence>
<dbReference type="GO" id="GO:0046872">
    <property type="term" value="F:metal ion binding"/>
    <property type="evidence" value="ECO:0007669"/>
    <property type="project" value="UniProtKB-KW"/>
</dbReference>